<feature type="transmembrane region" description="Helical" evidence="2">
    <location>
        <begin position="38"/>
        <end position="70"/>
    </location>
</feature>
<keyword evidence="2" id="KW-0812">Transmembrane</keyword>
<name>A0A2T0HPM2_PSEFL</name>
<reference evidence="3 4" key="1">
    <citation type="submission" date="2018-03" db="EMBL/GenBank/DDBJ databases">
        <title>Blue discolouration in mozzarella cheese caused by Pseudomonas fluorescens.</title>
        <authorList>
            <person name="Chiesa F."/>
            <person name="Dalmasso A."/>
            <person name="Lomonaco S."/>
        </authorList>
    </citation>
    <scope>NUCLEOTIDE SEQUENCE [LARGE SCALE GENOMIC DNA]</scope>
    <source>
        <strain evidence="3 4">11293</strain>
    </source>
</reference>
<comment type="caution">
    <text evidence="3">The sequence shown here is derived from an EMBL/GenBank/DDBJ whole genome shotgun (WGS) entry which is preliminary data.</text>
</comment>
<dbReference type="EMBL" id="PVUH01000027">
    <property type="protein sequence ID" value="PRW84903.1"/>
    <property type="molecule type" value="Genomic_DNA"/>
</dbReference>
<evidence type="ECO:0000313" key="4">
    <source>
        <dbReference type="Proteomes" id="UP000239731"/>
    </source>
</evidence>
<sequence>MTAYTSQTVASRLGYSLGRAVRIVWCSENRTLRWVKRLALIALAVYSWVWLAHAFVAVLTVGLILLALVVGDFSRLRAIGNSEDRDAPYGRNVFGQPLDPWGNVEGEISDEDNFSR</sequence>
<keyword evidence="2" id="KW-0472">Membrane</keyword>
<feature type="compositionally biased region" description="Acidic residues" evidence="1">
    <location>
        <begin position="107"/>
        <end position="116"/>
    </location>
</feature>
<dbReference type="Proteomes" id="UP000239731">
    <property type="component" value="Unassembled WGS sequence"/>
</dbReference>
<evidence type="ECO:0000256" key="1">
    <source>
        <dbReference type="SAM" id="MobiDB-lite"/>
    </source>
</evidence>
<evidence type="ECO:0008006" key="5">
    <source>
        <dbReference type="Google" id="ProtNLM"/>
    </source>
</evidence>
<proteinExistence type="predicted"/>
<feature type="region of interest" description="Disordered" evidence="1">
    <location>
        <begin position="82"/>
        <end position="116"/>
    </location>
</feature>
<evidence type="ECO:0000256" key="2">
    <source>
        <dbReference type="SAM" id="Phobius"/>
    </source>
</evidence>
<accession>A0A2T0HPM2</accession>
<evidence type="ECO:0000313" key="3">
    <source>
        <dbReference type="EMBL" id="PRW84903.1"/>
    </source>
</evidence>
<dbReference type="AlphaFoldDB" id="A0A2T0HPM2"/>
<protein>
    <recommendedName>
        <fullName evidence="5">DUF3742 domain-containing protein</fullName>
    </recommendedName>
</protein>
<gene>
    <name evidence="3" type="ORF">C7A10_27845</name>
</gene>
<organism evidence="3 4">
    <name type="scientific">Pseudomonas fluorescens</name>
    <dbReference type="NCBI Taxonomy" id="294"/>
    <lineage>
        <taxon>Bacteria</taxon>
        <taxon>Pseudomonadati</taxon>
        <taxon>Pseudomonadota</taxon>
        <taxon>Gammaproteobacteria</taxon>
        <taxon>Pseudomonadales</taxon>
        <taxon>Pseudomonadaceae</taxon>
        <taxon>Pseudomonas</taxon>
    </lineage>
</organism>
<keyword evidence="2" id="KW-1133">Transmembrane helix</keyword>